<keyword evidence="2" id="KW-1185">Reference proteome</keyword>
<dbReference type="EMBL" id="ML737574">
    <property type="protein sequence ID" value="KAE8369367.1"/>
    <property type="molecule type" value="Genomic_DNA"/>
</dbReference>
<dbReference type="Proteomes" id="UP000326268">
    <property type="component" value="Unassembled WGS sequence"/>
</dbReference>
<accession>A0A5N7AHK0</accession>
<dbReference type="AlphaFoldDB" id="A0A5N7AHK0"/>
<sequence>MRHCGPNRMIPLCVHVHRNSAISSIVYPANPHCLIWTNQQPHIFHETLAAVFCKHAKSRNTRETMGQVL</sequence>
<reference evidence="1 2" key="1">
    <citation type="submission" date="2019-04" db="EMBL/GenBank/DDBJ databases">
        <title>Friends and foes A comparative genomics studyof 23 Aspergillus species from section Flavi.</title>
        <authorList>
            <consortium name="DOE Joint Genome Institute"/>
            <person name="Kjaerbolling I."/>
            <person name="Vesth T."/>
            <person name="Frisvad J.C."/>
            <person name="Nybo J.L."/>
            <person name="Theobald S."/>
            <person name="Kildgaard S."/>
            <person name="Isbrandt T."/>
            <person name="Kuo A."/>
            <person name="Sato A."/>
            <person name="Lyhne E.K."/>
            <person name="Kogle M.E."/>
            <person name="Wiebenga A."/>
            <person name="Kun R.S."/>
            <person name="Lubbers R.J."/>
            <person name="Makela M.R."/>
            <person name="Barry K."/>
            <person name="Chovatia M."/>
            <person name="Clum A."/>
            <person name="Daum C."/>
            <person name="Haridas S."/>
            <person name="He G."/>
            <person name="LaButti K."/>
            <person name="Lipzen A."/>
            <person name="Mondo S."/>
            <person name="Riley R."/>
            <person name="Salamov A."/>
            <person name="Simmons B.A."/>
            <person name="Magnuson J.K."/>
            <person name="Henrissat B."/>
            <person name="Mortensen U.H."/>
            <person name="Larsen T.O."/>
            <person name="Devries R.P."/>
            <person name="Grigoriev I.V."/>
            <person name="Machida M."/>
            <person name="Baker S.E."/>
            <person name="Andersen M.R."/>
        </authorList>
    </citation>
    <scope>NUCLEOTIDE SEQUENCE [LARGE SCALE GENOMIC DNA]</scope>
    <source>
        <strain evidence="1 2">CBS 763.97</strain>
    </source>
</reference>
<dbReference type="GeneID" id="43649659"/>
<organism evidence="1 2">
    <name type="scientific">Aspergillus caelatus</name>
    <dbReference type="NCBI Taxonomy" id="61420"/>
    <lineage>
        <taxon>Eukaryota</taxon>
        <taxon>Fungi</taxon>
        <taxon>Dikarya</taxon>
        <taxon>Ascomycota</taxon>
        <taxon>Pezizomycotina</taxon>
        <taxon>Eurotiomycetes</taxon>
        <taxon>Eurotiomycetidae</taxon>
        <taxon>Eurotiales</taxon>
        <taxon>Aspergillaceae</taxon>
        <taxon>Aspergillus</taxon>
        <taxon>Aspergillus subgen. Circumdati</taxon>
    </lineage>
</organism>
<dbReference type="RefSeq" id="XP_031932448.1">
    <property type="nucleotide sequence ID" value="XM_032065213.1"/>
</dbReference>
<evidence type="ECO:0000313" key="2">
    <source>
        <dbReference type="Proteomes" id="UP000326268"/>
    </source>
</evidence>
<protein>
    <submittedName>
        <fullName evidence="1">Uncharacterized protein</fullName>
    </submittedName>
</protein>
<proteinExistence type="predicted"/>
<evidence type="ECO:0000313" key="1">
    <source>
        <dbReference type="EMBL" id="KAE8369367.1"/>
    </source>
</evidence>
<name>A0A5N7AHK0_9EURO</name>
<gene>
    <name evidence="1" type="ORF">BDV27DRAFT_120820</name>
</gene>